<protein>
    <submittedName>
        <fullName evidence="6">Class I SAM-dependent methyltransferase</fullName>
    </submittedName>
</protein>
<dbReference type="Pfam" id="PF13649">
    <property type="entry name" value="Methyltransf_25"/>
    <property type="match status" value="1"/>
</dbReference>
<evidence type="ECO:0000313" key="6">
    <source>
        <dbReference type="EMBL" id="MFB9554037.1"/>
    </source>
</evidence>
<feature type="compositionally biased region" description="Basic residues" evidence="4">
    <location>
        <begin position="1"/>
        <end position="17"/>
    </location>
</feature>
<evidence type="ECO:0000256" key="4">
    <source>
        <dbReference type="SAM" id="MobiDB-lite"/>
    </source>
</evidence>
<sequence>MDAHRHTGTRSTPRRNGHQGTGPGPITPDGCAVELYRRLSVGNEPDVIAGAVPAGATLLELGSGAGRVTAPLVERGFAVTAVDESAEMLAAVAERAPGATTVHSSIEELRLPRRFDAVVLGSFLVHTADHRTRQALLETCRRHVRDDGLVLIQREGADYHDDVPRERRDPAGYTVRIVSSEPIGDGVDRVFAEYLFPDARWTQTFLSRPLSREAFEARLAEAGLAVGRYPTDDGTWAVARPVPVSG</sequence>
<proteinExistence type="predicted"/>
<dbReference type="InterPro" id="IPR041698">
    <property type="entry name" value="Methyltransf_25"/>
</dbReference>
<dbReference type="GO" id="GO:0008168">
    <property type="term" value="F:methyltransferase activity"/>
    <property type="evidence" value="ECO:0007669"/>
    <property type="project" value="UniProtKB-KW"/>
</dbReference>
<dbReference type="Gene3D" id="2.20.130.10">
    <property type="entry name" value="CAC2371-like domains"/>
    <property type="match status" value="1"/>
</dbReference>
<dbReference type="EMBL" id="JBHMCT010000006">
    <property type="protein sequence ID" value="MFB9554037.1"/>
    <property type="molecule type" value="Genomic_DNA"/>
</dbReference>
<feature type="region of interest" description="Disordered" evidence="4">
    <location>
        <begin position="1"/>
        <end position="29"/>
    </location>
</feature>
<comment type="caution">
    <text evidence="6">The sequence shown here is derived from an EMBL/GenBank/DDBJ whole genome shotgun (WGS) entry which is preliminary data.</text>
</comment>
<accession>A0ABV5QKK5</accession>
<dbReference type="Gene3D" id="3.40.50.150">
    <property type="entry name" value="Vaccinia Virus protein VP39"/>
    <property type="match status" value="1"/>
</dbReference>
<name>A0ABV5QKK5_9ACTN</name>
<dbReference type="RefSeq" id="WP_345489442.1">
    <property type="nucleotide sequence ID" value="NZ_BAAAWU010000001.1"/>
</dbReference>
<gene>
    <name evidence="6" type="ORF">ACFFTP_07445</name>
</gene>
<dbReference type="PANTHER" id="PTHR43464">
    <property type="entry name" value="METHYLTRANSFERASE"/>
    <property type="match status" value="1"/>
</dbReference>
<dbReference type="Proteomes" id="UP001589716">
    <property type="component" value="Unassembled WGS sequence"/>
</dbReference>
<keyword evidence="3" id="KW-0949">S-adenosyl-L-methionine</keyword>
<dbReference type="InterPro" id="IPR029063">
    <property type="entry name" value="SAM-dependent_MTases_sf"/>
</dbReference>
<evidence type="ECO:0000313" key="7">
    <source>
        <dbReference type="Proteomes" id="UP001589716"/>
    </source>
</evidence>
<dbReference type="SUPFAM" id="SSF53335">
    <property type="entry name" value="S-adenosyl-L-methionine-dependent methyltransferases"/>
    <property type="match status" value="1"/>
</dbReference>
<dbReference type="GO" id="GO:0032259">
    <property type="term" value="P:methylation"/>
    <property type="evidence" value="ECO:0007669"/>
    <property type="project" value="UniProtKB-KW"/>
</dbReference>
<reference evidence="6 7" key="1">
    <citation type="submission" date="2024-09" db="EMBL/GenBank/DDBJ databases">
        <authorList>
            <person name="Sun Q."/>
            <person name="Mori K."/>
        </authorList>
    </citation>
    <scope>NUCLEOTIDE SEQUENCE [LARGE SCALE GENOMIC DNA]</scope>
    <source>
        <strain evidence="6 7">JCM 4414</strain>
    </source>
</reference>
<keyword evidence="1 6" id="KW-0489">Methyltransferase</keyword>
<dbReference type="CDD" id="cd02440">
    <property type="entry name" value="AdoMet_MTases"/>
    <property type="match status" value="1"/>
</dbReference>
<evidence type="ECO:0000256" key="3">
    <source>
        <dbReference type="ARBA" id="ARBA00022691"/>
    </source>
</evidence>
<evidence type="ECO:0000256" key="1">
    <source>
        <dbReference type="ARBA" id="ARBA00022603"/>
    </source>
</evidence>
<keyword evidence="7" id="KW-1185">Reference proteome</keyword>
<feature type="domain" description="Methyltransferase" evidence="5">
    <location>
        <begin position="59"/>
        <end position="148"/>
    </location>
</feature>
<evidence type="ECO:0000256" key="2">
    <source>
        <dbReference type="ARBA" id="ARBA00022679"/>
    </source>
</evidence>
<dbReference type="PANTHER" id="PTHR43464:SF19">
    <property type="entry name" value="UBIQUINONE BIOSYNTHESIS O-METHYLTRANSFERASE, MITOCHONDRIAL"/>
    <property type="match status" value="1"/>
</dbReference>
<keyword evidence="2" id="KW-0808">Transferase</keyword>
<evidence type="ECO:0000259" key="5">
    <source>
        <dbReference type="Pfam" id="PF13649"/>
    </source>
</evidence>
<organism evidence="6 7">
    <name type="scientific">Streptomyces roseoviridis</name>
    <dbReference type="NCBI Taxonomy" id="67361"/>
    <lineage>
        <taxon>Bacteria</taxon>
        <taxon>Bacillati</taxon>
        <taxon>Actinomycetota</taxon>
        <taxon>Actinomycetes</taxon>
        <taxon>Kitasatosporales</taxon>
        <taxon>Streptomycetaceae</taxon>
        <taxon>Streptomyces</taxon>
    </lineage>
</organism>